<evidence type="ECO:0000256" key="5">
    <source>
        <dbReference type="ARBA" id="ARBA00022927"/>
    </source>
</evidence>
<evidence type="ECO:0000256" key="4">
    <source>
        <dbReference type="ARBA" id="ARBA00022753"/>
    </source>
</evidence>
<evidence type="ECO:0000313" key="7">
    <source>
        <dbReference type="EMBL" id="KAJ8442954.1"/>
    </source>
</evidence>
<accession>A0A9Q1KG89</accession>
<keyword evidence="6" id="KW-0472">Membrane</keyword>
<dbReference type="Proteomes" id="UP001153076">
    <property type="component" value="Unassembled WGS sequence"/>
</dbReference>
<gene>
    <name evidence="7" type="ORF">Cgig2_019527</name>
</gene>
<proteinExistence type="inferred from homology"/>
<evidence type="ECO:0000256" key="1">
    <source>
        <dbReference type="ARBA" id="ARBA00004177"/>
    </source>
</evidence>
<organism evidence="7 8">
    <name type="scientific">Carnegiea gigantea</name>
    <dbReference type="NCBI Taxonomy" id="171969"/>
    <lineage>
        <taxon>Eukaryota</taxon>
        <taxon>Viridiplantae</taxon>
        <taxon>Streptophyta</taxon>
        <taxon>Embryophyta</taxon>
        <taxon>Tracheophyta</taxon>
        <taxon>Spermatophyta</taxon>
        <taxon>Magnoliopsida</taxon>
        <taxon>eudicotyledons</taxon>
        <taxon>Gunneridae</taxon>
        <taxon>Pentapetalae</taxon>
        <taxon>Caryophyllales</taxon>
        <taxon>Cactineae</taxon>
        <taxon>Cactaceae</taxon>
        <taxon>Cactoideae</taxon>
        <taxon>Echinocereeae</taxon>
        <taxon>Carnegiea</taxon>
    </lineage>
</organism>
<keyword evidence="6" id="KW-1133">Transmembrane helix</keyword>
<dbReference type="EMBL" id="JAKOGI010000131">
    <property type="protein sequence ID" value="KAJ8442954.1"/>
    <property type="molecule type" value="Genomic_DNA"/>
</dbReference>
<dbReference type="PANTHER" id="PTHR13673">
    <property type="entry name" value="ESOPHAGEAL CANCER ASSOCIATED PROTEIN"/>
    <property type="match status" value="1"/>
</dbReference>
<evidence type="ECO:0000256" key="3">
    <source>
        <dbReference type="ARBA" id="ARBA00022448"/>
    </source>
</evidence>
<comment type="caution">
    <text evidence="7">The sequence shown here is derived from an EMBL/GenBank/DDBJ whole genome shotgun (WGS) entry which is preliminary data.</text>
</comment>
<sequence length="266" mass="30218">MGHWVDDLSFLPCLYVILCYSISHYFMFLDSVTGYLITSIRNMSLVMMPIISSKEAADDKSCVRNQVLVRLMEPPVEYIMKCVFRDPHQQASDVLLELGLGRNPAALLGKYSYVSVILHHLLKELPPEIVASNAVKILDLIEGTADASFDQCMNFRLLGFRLYEKGCSLEVLNIVLDRILQVVCQYQDLDAYLKVADGYADIILQNQMKSQLEILLKGIADRACNKWVSDNEMESLQSVFAKILAHKKCLKEVLEMVHLLAYVYVL</sequence>
<comment type="similarity">
    <text evidence="2">Belongs to the VPS35L family.</text>
</comment>
<feature type="transmembrane region" description="Helical" evidence="6">
    <location>
        <begin position="14"/>
        <end position="38"/>
    </location>
</feature>
<name>A0A9Q1KG89_9CARY</name>
<reference evidence="7" key="1">
    <citation type="submission" date="2022-04" db="EMBL/GenBank/DDBJ databases">
        <title>Carnegiea gigantea Genome sequencing and assembly v2.</title>
        <authorList>
            <person name="Copetti D."/>
            <person name="Sanderson M.J."/>
            <person name="Burquez A."/>
            <person name="Wojciechowski M.F."/>
        </authorList>
    </citation>
    <scope>NUCLEOTIDE SEQUENCE</scope>
    <source>
        <strain evidence="7">SGP5-SGP5p</strain>
        <tissue evidence="7">Aerial part</tissue>
    </source>
</reference>
<evidence type="ECO:0000313" key="8">
    <source>
        <dbReference type="Proteomes" id="UP001153076"/>
    </source>
</evidence>
<evidence type="ECO:0000256" key="6">
    <source>
        <dbReference type="SAM" id="Phobius"/>
    </source>
</evidence>
<protein>
    <submittedName>
        <fullName evidence="7">Uncharacterized protein</fullName>
    </submittedName>
</protein>
<dbReference type="AlphaFoldDB" id="A0A9Q1KG89"/>
<dbReference type="GO" id="GO:0005768">
    <property type="term" value="C:endosome"/>
    <property type="evidence" value="ECO:0007669"/>
    <property type="project" value="UniProtKB-SubCell"/>
</dbReference>
<dbReference type="GO" id="GO:0032456">
    <property type="term" value="P:endocytic recycling"/>
    <property type="evidence" value="ECO:0007669"/>
    <property type="project" value="InterPro"/>
</dbReference>
<comment type="subcellular location">
    <subcellularLocation>
        <location evidence="1">Endosome</location>
    </subcellularLocation>
</comment>
<keyword evidence="4" id="KW-0967">Endosome</keyword>
<keyword evidence="3" id="KW-0813">Transport</keyword>
<keyword evidence="6" id="KW-0812">Transmembrane</keyword>
<dbReference type="InterPro" id="IPR029705">
    <property type="entry name" value="VPS35L"/>
</dbReference>
<dbReference type="OrthoDB" id="1734063at2759"/>
<keyword evidence="8" id="KW-1185">Reference proteome</keyword>
<dbReference type="PANTHER" id="PTHR13673:SF0">
    <property type="entry name" value="VPS35 ENDOSOMAL PROTEIN-SORTING FACTOR-LIKE"/>
    <property type="match status" value="1"/>
</dbReference>
<keyword evidence="5" id="KW-0653">Protein transport</keyword>
<dbReference type="GO" id="GO:0015031">
    <property type="term" value="P:protein transport"/>
    <property type="evidence" value="ECO:0007669"/>
    <property type="project" value="UniProtKB-KW"/>
</dbReference>
<evidence type="ECO:0000256" key="2">
    <source>
        <dbReference type="ARBA" id="ARBA00010704"/>
    </source>
</evidence>